<organism evidence="7 8">
    <name type="scientific">Campylobacter fetus</name>
    <dbReference type="NCBI Taxonomy" id="196"/>
    <lineage>
        <taxon>Bacteria</taxon>
        <taxon>Pseudomonadati</taxon>
        <taxon>Campylobacterota</taxon>
        <taxon>Epsilonproteobacteria</taxon>
        <taxon>Campylobacterales</taxon>
        <taxon>Campylobacteraceae</taxon>
        <taxon>Campylobacter</taxon>
    </lineage>
</organism>
<dbReference type="PANTHER" id="PTHR11136:SF0">
    <property type="entry name" value="DIHYDROFOLATE SYNTHETASE-RELATED"/>
    <property type="match status" value="1"/>
</dbReference>
<evidence type="ECO:0000256" key="1">
    <source>
        <dbReference type="ARBA" id="ARBA00008276"/>
    </source>
</evidence>
<dbReference type="GO" id="GO:0005524">
    <property type="term" value="F:ATP binding"/>
    <property type="evidence" value="ECO:0007669"/>
    <property type="project" value="UniProtKB-KW"/>
</dbReference>
<dbReference type="Proteomes" id="UP000535509">
    <property type="component" value="Unassembled WGS sequence"/>
</dbReference>
<keyword evidence="3" id="KW-0479">Metal-binding</keyword>
<evidence type="ECO:0000256" key="2">
    <source>
        <dbReference type="ARBA" id="ARBA00022598"/>
    </source>
</evidence>
<gene>
    <name evidence="7" type="ORF">CX802_03065</name>
</gene>
<evidence type="ECO:0000256" key="4">
    <source>
        <dbReference type="ARBA" id="ARBA00022741"/>
    </source>
</evidence>
<evidence type="ECO:0000313" key="7">
    <source>
        <dbReference type="EMBL" id="EAI8858828.1"/>
    </source>
</evidence>
<dbReference type="OMA" id="WHLKIKP"/>
<dbReference type="GO" id="GO:0005737">
    <property type="term" value="C:cytoplasm"/>
    <property type="evidence" value="ECO:0007669"/>
    <property type="project" value="TreeGrafter"/>
</dbReference>
<evidence type="ECO:0000256" key="3">
    <source>
        <dbReference type="ARBA" id="ARBA00022723"/>
    </source>
</evidence>
<proteinExistence type="inferred from homology"/>
<keyword evidence="6" id="KW-0460">Magnesium</keyword>
<dbReference type="InterPro" id="IPR001645">
    <property type="entry name" value="Folylpolyglutamate_synth"/>
</dbReference>
<dbReference type="RefSeq" id="WP_002849159.1">
    <property type="nucleotide sequence ID" value="NZ_AACCWR020000016.1"/>
</dbReference>
<evidence type="ECO:0000313" key="8">
    <source>
        <dbReference type="Proteomes" id="UP000535509"/>
    </source>
</evidence>
<dbReference type="Gene3D" id="3.90.190.20">
    <property type="entry name" value="Mur ligase, C-terminal domain"/>
    <property type="match status" value="1"/>
</dbReference>
<reference evidence="7 8" key="1">
    <citation type="submission" date="2018-06" db="EMBL/GenBank/DDBJ databases">
        <authorList>
            <consortium name="PulseNet: The National Subtyping Network for Foodborne Disease Surveillance"/>
            <person name="Tarr C.L."/>
            <person name="Trees E."/>
            <person name="Katz L.S."/>
            <person name="Carleton-Romer H.A."/>
            <person name="Stroika S."/>
            <person name="Kucerova Z."/>
            <person name="Roache K.F."/>
            <person name="Sabol A.L."/>
            <person name="Besser J."/>
            <person name="Gerner-Smidt P."/>
        </authorList>
    </citation>
    <scope>NUCLEOTIDE SEQUENCE [LARGE SCALE GENOMIC DNA]</scope>
    <source>
        <strain evidence="7 8">PNUSAC001503</strain>
    </source>
</reference>
<dbReference type="SUPFAM" id="SSF53623">
    <property type="entry name" value="MurD-like peptide ligases, catalytic domain"/>
    <property type="match status" value="1"/>
</dbReference>
<evidence type="ECO:0000256" key="6">
    <source>
        <dbReference type="ARBA" id="ARBA00022842"/>
    </source>
</evidence>
<dbReference type="GO" id="GO:0008841">
    <property type="term" value="F:dihydrofolate synthase activity"/>
    <property type="evidence" value="ECO:0007669"/>
    <property type="project" value="TreeGrafter"/>
</dbReference>
<dbReference type="Gene3D" id="3.40.1190.10">
    <property type="entry name" value="Mur-like, catalytic domain"/>
    <property type="match status" value="1"/>
</dbReference>
<dbReference type="GO" id="GO:0004326">
    <property type="term" value="F:tetrahydrofolylpolyglutamate synthase activity"/>
    <property type="evidence" value="ECO:0007669"/>
    <property type="project" value="InterPro"/>
</dbReference>
<dbReference type="InterPro" id="IPR036565">
    <property type="entry name" value="Mur-like_cat_sf"/>
</dbReference>
<dbReference type="EMBL" id="AABTCC010000006">
    <property type="protein sequence ID" value="EAI8858828.1"/>
    <property type="molecule type" value="Genomic_DNA"/>
</dbReference>
<comment type="similarity">
    <text evidence="1">Belongs to the folylpolyglutamate synthase family.</text>
</comment>
<dbReference type="SUPFAM" id="SSF53244">
    <property type="entry name" value="MurD-like peptide ligases, peptide-binding domain"/>
    <property type="match status" value="1"/>
</dbReference>
<keyword evidence="2" id="KW-0436">Ligase</keyword>
<dbReference type="GO" id="GO:0046872">
    <property type="term" value="F:metal ion binding"/>
    <property type="evidence" value="ECO:0007669"/>
    <property type="project" value="UniProtKB-KW"/>
</dbReference>
<keyword evidence="5" id="KW-0067">ATP-binding</keyword>
<evidence type="ECO:0000256" key="5">
    <source>
        <dbReference type="ARBA" id="ARBA00022840"/>
    </source>
</evidence>
<keyword evidence="4" id="KW-0547">Nucleotide-binding</keyword>
<dbReference type="NCBIfam" id="TIGR01499">
    <property type="entry name" value="folC"/>
    <property type="match status" value="1"/>
</dbReference>
<dbReference type="PANTHER" id="PTHR11136">
    <property type="entry name" value="FOLYLPOLYGLUTAMATE SYNTHASE-RELATED"/>
    <property type="match status" value="1"/>
</dbReference>
<comment type="caution">
    <text evidence="7">The sequence shown here is derived from an EMBL/GenBank/DDBJ whole genome shotgun (WGS) entry which is preliminary data.</text>
</comment>
<dbReference type="AlphaFoldDB" id="A0A5L8UDU0"/>
<accession>A0A5L8UDU0</accession>
<dbReference type="GeneID" id="61064574"/>
<keyword evidence="8" id="KW-1185">Reference proteome</keyword>
<name>A0A5L8UDU0_CAMFE</name>
<sequence length="389" mass="44247">MRLNDFLSTKPMYYDQIDYTRFPRAYACIKHRLSLPKVVHVVGTNGKGSTGRFLAQILKSSGKKVGHYTSPHIFKFNERFWIDGKDVSDDELEKAHKQLLIYFDEYQKTTKFGENFIETLSYFEWATLLGAVLFRDLDEVVLEAGMGGEFDATNVFPKKLSIFTPVALDHAHMLGDSLEDIATTKLNSMDKFAVICSDFSLMDLAKNIAKKRGCNILIAPKEISSETTRYAFKFKLPSFLVDNLNLAVFSAKELGIKNIDEIVSHLDKLSLRGRLEKVAKNITIDVGHNAHAAKEIAKNFTNKVYLIYNAFDDKDIKAVLNELKHIVSKILIYEYDSDNRKLAGEKILKIAKDFGIPCDKFSNLEDDKDYLVFGSFVLVENFLKDTVEK</sequence>
<dbReference type="InterPro" id="IPR036615">
    <property type="entry name" value="Mur_ligase_C_dom_sf"/>
</dbReference>
<protein>
    <submittedName>
        <fullName evidence="7">Bifunctional folylpolyglutamate synthase/dihydrofolate synthase</fullName>
    </submittedName>
</protein>